<dbReference type="EMBL" id="CM026424">
    <property type="protein sequence ID" value="KAG0579518.1"/>
    <property type="molecule type" value="Genomic_DNA"/>
</dbReference>
<feature type="transmembrane region" description="Helical" evidence="2">
    <location>
        <begin position="238"/>
        <end position="259"/>
    </location>
</feature>
<feature type="region of interest" description="Disordered" evidence="1">
    <location>
        <begin position="595"/>
        <end position="619"/>
    </location>
</feature>
<accession>A0A8T0IAM3</accession>
<keyword evidence="2" id="KW-0812">Transmembrane</keyword>
<evidence type="ECO:0000256" key="1">
    <source>
        <dbReference type="SAM" id="MobiDB-lite"/>
    </source>
</evidence>
<gene>
    <name evidence="3" type="ORF">KC19_4G104500</name>
</gene>
<feature type="region of interest" description="Disordered" evidence="1">
    <location>
        <begin position="330"/>
        <end position="351"/>
    </location>
</feature>
<keyword evidence="2" id="KW-0472">Membrane</keyword>
<feature type="transmembrane region" description="Helical" evidence="2">
    <location>
        <begin position="25"/>
        <end position="46"/>
    </location>
</feature>
<keyword evidence="4" id="KW-1185">Reference proteome</keyword>
<dbReference type="PANTHER" id="PTHR31133">
    <property type="entry name" value="MEMBRANE PROTEIN"/>
    <property type="match status" value="1"/>
</dbReference>
<keyword evidence="2" id="KW-1133">Transmembrane helix</keyword>
<feature type="transmembrane region" description="Helical" evidence="2">
    <location>
        <begin position="90"/>
        <end position="117"/>
    </location>
</feature>
<organism evidence="3 4">
    <name type="scientific">Ceratodon purpureus</name>
    <name type="common">Fire moss</name>
    <name type="synonym">Dicranum purpureum</name>
    <dbReference type="NCBI Taxonomy" id="3225"/>
    <lineage>
        <taxon>Eukaryota</taxon>
        <taxon>Viridiplantae</taxon>
        <taxon>Streptophyta</taxon>
        <taxon>Embryophyta</taxon>
        <taxon>Bryophyta</taxon>
        <taxon>Bryophytina</taxon>
        <taxon>Bryopsida</taxon>
        <taxon>Dicranidae</taxon>
        <taxon>Pseudoditrichales</taxon>
        <taxon>Ditrichaceae</taxon>
        <taxon>Ceratodon</taxon>
    </lineage>
</organism>
<sequence>MADEAAEKGFTAAISAGPLGTIARLLWFITLCAILLVIGLVKGAIFGPLATLIFLFGIMAVVIVLWPVHVFFISRAALTNKTMGVSVKILLILLLPIPMLLWPFLAAIGSILVGLGYGIGQPLVGTFEAVGEGRENKLYHVFVDGTWSTERGACTCVRDFYDFVYHSVLDLVEEFRLGEPKSDKPYEIKLHELPVCAIVGLLGVLFDTPAISIMAFCKMPIMLYKGWSRLLEDLLTRNGPCLEAACVPFAGLALLLWPFVVVMSALTALICSPFLGLFSAVVVYQEMSYKCGLKYIVAIVAEFDEYSNDILHAQEGSCLPRPKYRKNTRKSRVGASTVKSDMGISRRKPEHKHTLEIPQLNTQKSLRNTIQEVQLVHLMDSKFESMETHGKNLISAGVLKHSDIDAGMKGNKAEGQIVLVGLPALAQVIELIRSAKSSSPGITLGDGTVVTMSNRPRDRLSDWFFEPIMTIRDQLRACNLQESEERYLEKQCLMIGDIERMESWQNGGVEPEDAVRRGELLAVARRLQGISTSISRMPTYRRRMENLLKNLQAHIETIGGNQKVGLSDKSKSIKLRSRSFNFRGLMKESSNRFFPPTVPAAERRENSKEMIPNVGDEAV</sequence>
<reference evidence="3" key="1">
    <citation type="submission" date="2020-06" db="EMBL/GenBank/DDBJ databases">
        <title>WGS assembly of Ceratodon purpureus strain R40.</title>
        <authorList>
            <person name="Carey S.B."/>
            <person name="Jenkins J."/>
            <person name="Shu S."/>
            <person name="Lovell J.T."/>
            <person name="Sreedasyam A."/>
            <person name="Maumus F."/>
            <person name="Tiley G.P."/>
            <person name="Fernandez-Pozo N."/>
            <person name="Barry K."/>
            <person name="Chen C."/>
            <person name="Wang M."/>
            <person name="Lipzen A."/>
            <person name="Daum C."/>
            <person name="Saski C.A."/>
            <person name="Payton A.C."/>
            <person name="Mcbreen J.C."/>
            <person name="Conrad R.E."/>
            <person name="Kollar L.M."/>
            <person name="Olsson S."/>
            <person name="Huttunen S."/>
            <person name="Landis J.B."/>
            <person name="Wickett N.J."/>
            <person name="Johnson M.G."/>
            <person name="Rensing S.A."/>
            <person name="Grimwood J."/>
            <person name="Schmutz J."/>
            <person name="Mcdaniel S.F."/>
        </authorList>
    </citation>
    <scope>NUCLEOTIDE SEQUENCE</scope>
    <source>
        <strain evidence="3">R40</strain>
    </source>
</reference>
<dbReference type="PANTHER" id="PTHR31133:SF12">
    <property type="entry name" value="MEMBRANE PROTEIN"/>
    <property type="match status" value="1"/>
</dbReference>
<feature type="transmembrane region" description="Helical" evidence="2">
    <location>
        <begin position="52"/>
        <end position="78"/>
    </location>
</feature>
<name>A0A8T0IAM3_CERPU</name>
<dbReference type="AlphaFoldDB" id="A0A8T0IAM3"/>
<evidence type="ECO:0000313" key="3">
    <source>
        <dbReference type="EMBL" id="KAG0579518.1"/>
    </source>
</evidence>
<dbReference type="InterPro" id="IPR040229">
    <property type="entry name" value="At3g27390-like"/>
</dbReference>
<dbReference type="Proteomes" id="UP000822688">
    <property type="component" value="Chromosome 4"/>
</dbReference>
<protein>
    <submittedName>
        <fullName evidence="3">Uncharacterized protein</fullName>
    </submittedName>
</protein>
<evidence type="ECO:0000313" key="4">
    <source>
        <dbReference type="Proteomes" id="UP000822688"/>
    </source>
</evidence>
<comment type="caution">
    <text evidence="3">The sequence shown here is derived from an EMBL/GenBank/DDBJ whole genome shotgun (WGS) entry which is preliminary data.</text>
</comment>
<feature type="transmembrane region" description="Helical" evidence="2">
    <location>
        <begin position="197"/>
        <end position="217"/>
    </location>
</feature>
<evidence type="ECO:0000256" key="2">
    <source>
        <dbReference type="SAM" id="Phobius"/>
    </source>
</evidence>
<dbReference type="OrthoDB" id="1932537at2759"/>
<proteinExistence type="predicted"/>